<proteinExistence type="predicted"/>
<keyword evidence="8" id="KW-0449">Lipoprotein</keyword>
<organism evidence="11">
    <name type="scientific">Trypanosoma brucei brucei</name>
    <dbReference type="NCBI Taxonomy" id="5702"/>
    <lineage>
        <taxon>Eukaryota</taxon>
        <taxon>Discoba</taxon>
        <taxon>Euglenozoa</taxon>
        <taxon>Kinetoplastea</taxon>
        <taxon>Metakinetoplastina</taxon>
        <taxon>Trypanosomatida</taxon>
        <taxon>Trypanosomatidae</taxon>
        <taxon>Trypanosoma</taxon>
    </lineage>
</organism>
<comment type="subcellular location">
    <subcellularLocation>
        <location evidence="2">Cell membrane</location>
        <topology evidence="2">Lipid-anchor</topology>
        <topology evidence="2">GPI-anchor</topology>
    </subcellularLocation>
</comment>
<keyword evidence="9" id="KW-0175">Coiled coil</keyword>
<evidence type="ECO:0000313" key="11">
    <source>
        <dbReference type="EMBL" id="AAA57273.1"/>
    </source>
</evidence>
<dbReference type="GO" id="GO:0005886">
    <property type="term" value="C:plasma membrane"/>
    <property type="evidence" value="ECO:0007669"/>
    <property type="project" value="UniProtKB-SubCell"/>
</dbReference>
<evidence type="ECO:0000256" key="8">
    <source>
        <dbReference type="ARBA" id="ARBA00023288"/>
    </source>
</evidence>
<evidence type="ECO:0000256" key="1">
    <source>
        <dbReference type="ARBA" id="ARBA00002523"/>
    </source>
</evidence>
<dbReference type="GO" id="GO:0098552">
    <property type="term" value="C:side of membrane"/>
    <property type="evidence" value="ECO:0007669"/>
    <property type="project" value="UniProtKB-KW"/>
</dbReference>
<evidence type="ECO:0000256" key="4">
    <source>
        <dbReference type="ARBA" id="ARBA00022622"/>
    </source>
</evidence>
<evidence type="ECO:0000256" key="5">
    <source>
        <dbReference type="ARBA" id="ARBA00022729"/>
    </source>
</evidence>
<evidence type="ECO:0000256" key="9">
    <source>
        <dbReference type="SAM" id="Coils"/>
    </source>
</evidence>
<protein>
    <submittedName>
        <fullName evidence="11">Variant-specific antigen</fullName>
    </submittedName>
</protein>
<evidence type="ECO:0000256" key="3">
    <source>
        <dbReference type="ARBA" id="ARBA00022475"/>
    </source>
</evidence>
<accession>Q26725</accession>
<gene>
    <name evidence="11" type="primary">ESAG2</name>
</gene>
<evidence type="ECO:0000256" key="2">
    <source>
        <dbReference type="ARBA" id="ARBA00004609"/>
    </source>
</evidence>
<keyword evidence="6" id="KW-0472">Membrane</keyword>
<reference evidence="11" key="1">
    <citation type="journal article" date="1988" name="Mol. Cell. Biol.">
        <title>Putative genes of a variant-specific antigen gene transcription unit in Trypanosoma brucei.</title>
        <authorList>
            <person name="Alexandre S."/>
            <person name="Guyaux M."/>
            <person name="Murphy N.B."/>
            <person name="Coquelet H."/>
            <person name="Pays A."/>
            <person name="Steinert M."/>
            <person name="Pays E."/>
        </authorList>
    </citation>
    <scope>NUCLEOTIDE SEQUENCE</scope>
    <source>
        <strain evidence="11">EATRO 1125</strain>
    </source>
</reference>
<feature type="coiled-coil region" evidence="9">
    <location>
        <begin position="355"/>
        <end position="382"/>
    </location>
</feature>
<keyword evidence="5" id="KW-0732">Signal</keyword>
<keyword evidence="4" id="KW-0336">GPI-anchor</keyword>
<dbReference type="EMBL" id="M20871">
    <property type="protein sequence ID" value="AAA57273.1"/>
    <property type="molecule type" value="Genomic_DNA"/>
</dbReference>
<evidence type="ECO:0000256" key="7">
    <source>
        <dbReference type="ARBA" id="ARBA00023180"/>
    </source>
</evidence>
<evidence type="ECO:0000259" key="10">
    <source>
        <dbReference type="Pfam" id="PF13206"/>
    </source>
</evidence>
<keyword evidence="3" id="KW-1003">Cell membrane</keyword>
<reference evidence="11" key="2">
    <citation type="journal article" date="1989" name="Cell">
        <title>The genes and transcripts of an antigen gene expression site from T. brucei.</title>
        <authorList>
            <person name="Pays E."/>
            <person name="Tebabi P."/>
            <person name="Pays A."/>
            <person name="Coquelet H."/>
            <person name="Revelard P."/>
            <person name="Salmon D."/>
            <person name="Steinert M."/>
        </authorList>
    </citation>
    <scope>NUCLEOTIDE SEQUENCE</scope>
    <source>
        <strain evidence="11">EATRO 1125</strain>
    </source>
</reference>
<feature type="domain" description="Trypanosome variant surface glycoprotein B-type N-terminal" evidence="10">
    <location>
        <begin position="81"/>
        <end position="370"/>
    </location>
</feature>
<dbReference type="InterPro" id="IPR025932">
    <property type="entry name" value="Trypano_VSG_B_N_dom"/>
</dbReference>
<sequence length="403" mass="45721">MMSVREMRELRMVRPIGTTITECVSGDYMYHNTGDFDVLCKIYRITQAELPQPSFKNREKEGEIMSKLEEMVREVEAAGGTQDLSHSSNRPTAYQEIRKLFEKARKLKEEIEVNRTKALNASRSAQENMLRAVYGDVWMWQEMRIKLSEEAMRGNKSLLFNSIDHANMSCGSYGDKLVGKTLINDFFCLYVGEAHKVQTGQSATDGDDNLTLIEIYNRLNCPCKDVIRRPKSGSWTMMAEHCDGDGRISDPENVTYGTTEAWDVISEACVYKNIGSNVKTLKAALAEFDDLVNLEQDKYQVKGIFGYVRTDHNKNHACTGHTAGFTCVSYKHTLENGGIPWYNRLSNATEQLQEMDMYAKEADSHIHELEEYEDEAEEIFLEVKLGGDAADGRVAKVRVMMLG</sequence>
<evidence type="ECO:0000256" key="6">
    <source>
        <dbReference type="ARBA" id="ARBA00023136"/>
    </source>
</evidence>
<name>Q26725_TRYBB</name>
<dbReference type="Pfam" id="PF13206">
    <property type="entry name" value="VSG_B"/>
    <property type="match status" value="1"/>
</dbReference>
<dbReference type="PIR" id="A31847">
    <property type="entry name" value="A31847"/>
</dbReference>
<dbReference type="AlphaFoldDB" id="Q26725"/>
<comment type="function">
    <text evidence="1">VSG forms a coat on the surface of the parasite. The trypanosome evades the immune response of the host by expressing a series of antigenically distinct VSGs from an estimated 1000 VSG genes.</text>
</comment>
<keyword evidence="7" id="KW-0325">Glycoprotein</keyword>